<evidence type="ECO:0000313" key="2">
    <source>
        <dbReference type="EMBL" id="KAG6011932.1"/>
    </source>
</evidence>
<reference evidence="2" key="1">
    <citation type="journal article" date="2020" name="bioRxiv">
        <title>Whole genome comparisons of ergot fungi reveals the divergence and evolution of species within the genus Claviceps are the result of varying mechanisms driving genome evolution and host range expansion.</title>
        <authorList>
            <person name="Wyka S.A."/>
            <person name="Mondo S.J."/>
            <person name="Liu M."/>
            <person name="Dettman J."/>
            <person name="Nalam V."/>
            <person name="Broders K.D."/>
        </authorList>
    </citation>
    <scope>NUCLEOTIDE SEQUENCE</scope>
    <source>
        <strain evidence="2">CCC 602</strain>
    </source>
</reference>
<dbReference type="Proteomes" id="UP000748025">
    <property type="component" value="Unassembled WGS sequence"/>
</dbReference>
<feature type="non-terminal residue" evidence="2">
    <location>
        <position position="129"/>
    </location>
</feature>
<accession>A0A9P7NC07</accession>
<keyword evidence="3" id="KW-1185">Reference proteome</keyword>
<feature type="compositionally biased region" description="Acidic residues" evidence="1">
    <location>
        <begin position="1"/>
        <end position="11"/>
    </location>
</feature>
<gene>
    <name evidence="2" type="ORF">E4U43_008025</name>
</gene>
<name>A0A9P7NC07_9HYPO</name>
<feature type="region of interest" description="Disordered" evidence="1">
    <location>
        <begin position="1"/>
        <end position="76"/>
    </location>
</feature>
<evidence type="ECO:0000256" key="1">
    <source>
        <dbReference type="SAM" id="MobiDB-lite"/>
    </source>
</evidence>
<sequence length="129" mass="13905">MNDSGDDEQMKDDEPRAADANANGDASSPTPKIAFDFCAYQSTNESSSDDASRAQASTAGWEEHSTPPPQSRGGYNIEISIPALPLESRLEYEELQSNIVERVCSIEDESPSGGGETVEVEFTDGTLRK</sequence>
<dbReference type="EMBL" id="SRPW01000806">
    <property type="protein sequence ID" value="KAG6011932.1"/>
    <property type="molecule type" value="Genomic_DNA"/>
</dbReference>
<feature type="region of interest" description="Disordered" evidence="1">
    <location>
        <begin position="107"/>
        <end position="129"/>
    </location>
</feature>
<protein>
    <submittedName>
        <fullName evidence="2">Uncharacterized protein</fullName>
    </submittedName>
</protein>
<dbReference type="AlphaFoldDB" id="A0A9P7NC07"/>
<proteinExistence type="predicted"/>
<evidence type="ECO:0000313" key="3">
    <source>
        <dbReference type="Proteomes" id="UP000748025"/>
    </source>
</evidence>
<comment type="caution">
    <text evidence="2">The sequence shown here is derived from an EMBL/GenBank/DDBJ whole genome shotgun (WGS) entry which is preliminary data.</text>
</comment>
<feature type="compositionally biased region" description="Low complexity" evidence="1">
    <location>
        <begin position="18"/>
        <end position="28"/>
    </location>
</feature>
<organism evidence="2 3">
    <name type="scientific">Claviceps pusilla</name>
    <dbReference type="NCBI Taxonomy" id="123648"/>
    <lineage>
        <taxon>Eukaryota</taxon>
        <taxon>Fungi</taxon>
        <taxon>Dikarya</taxon>
        <taxon>Ascomycota</taxon>
        <taxon>Pezizomycotina</taxon>
        <taxon>Sordariomycetes</taxon>
        <taxon>Hypocreomycetidae</taxon>
        <taxon>Hypocreales</taxon>
        <taxon>Clavicipitaceae</taxon>
        <taxon>Claviceps</taxon>
    </lineage>
</organism>